<evidence type="ECO:0000313" key="3">
    <source>
        <dbReference type="Proteomes" id="UP001218034"/>
    </source>
</evidence>
<dbReference type="PANTHER" id="PTHR35610:SF7">
    <property type="entry name" value="3-ISOPROPYLMALATE DEHYDRATASE"/>
    <property type="match status" value="1"/>
</dbReference>
<organism evidence="2 3">
    <name type="scientific">Candidatus Nanohalococcus occultus</name>
    <dbReference type="NCBI Taxonomy" id="2978047"/>
    <lineage>
        <taxon>Archaea</taxon>
        <taxon>Candidatus Nanohalarchaeota</taxon>
        <taxon>Candidatus Nanohalarchaeota incertae sedis</taxon>
        <taxon>Candidatus Nanohalococcus</taxon>
    </lineage>
</organism>
<name>A0ABY8CDM3_9ARCH</name>
<dbReference type="NCBIfam" id="TIGR00162">
    <property type="entry name" value="proteasome assembly chaperone family protein"/>
    <property type="match status" value="1"/>
</dbReference>
<feature type="region of interest" description="Disordered" evidence="1">
    <location>
        <begin position="235"/>
        <end position="254"/>
    </location>
</feature>
<dbReference type="EMBL" id="CP104395">
    <property type="protein sequence ID" value="WEL19323.1"/>
    <property type="molecule type" value="Genomic_DNA"/>
</dbReference>
<keyword evidence="3" id="KW-1185">Reference proteome</keyword>
<dbReference type="Pfam" id="PF09754">
    <property type="entry name" value="PAC2"/>
    <property type="match status" value="1"/>
</dbReference>
<gene>
    <name evidence="2" type="ORF">SVXNc_0296</name>
</gene>
<dbReference type="InterPro" id="IPR038389">
    <property type="entry name" value="PSMG2_sf"/>
</dbReference>
<dbReference type="GeneID" id="90589732"/>
<keyword evidence="2" id="KW-0647">Proteasome</keyword>
<dbReference type="GO" id="GO:0000502">
    <property type="term" value="C:proteasome complex"/>
    <property type="evidence" value="ECO:0007669"/>
    <property type="project" value="UniProtKB-KW"/>
</dbReference>
<dbReference type="RefSeq" id="WP_347722195.1">
    <property type="nucleotide sequence ID" value="NZ_CP104395.1"/>
</dbReference>
<dbReference type="PANTHER" id="PTHR35610">
    <property type="entry name" value="3-ISOPROPYLMALATE DEHYDRATASE-RELATED"/>
    <property type="match status" value="1"/>
</dbReference>
<sequence>METTRIELEQELDVEKPIFIEGLAGIGHVGKTSVAYLADHLGAEKVGELYSHHFPPYTIVTDEKTVELLKNDIYQIKRDDKADIVLIEGNAQASTPEGHFEVAEKIIELVEETEPERIVTIGGYGTGEVVEDPSVFGVTSSDSIQEEYESADIEFEHDVDQIVGASGLILGIGKDRGYEGICLLGETPGFLLSDPKATEAVLNTLESMLELDLDYSELDEKVQESQDVLKKLQNIQNQQSQDQDQQNSDLGYIG</sequence>
<dbReference type="SUPFAM" id="SSF159659">
    <property type="entry name" value="Cgl1923-like"/>
    <property type="match status" value="1"/>
</dbReference>
<reference evidence="2 3" key="1">
    <citation type="submission" date="2022-09" db="EMBL/GenBank/DDBJ databases">
        <title>Xylan utilization by haloarchaea-nanohaloarchaea associations.</title>
        <authorList>
            <person name="Yakimov M."/>
        </authorList>
    </citation>
    <scope>NUCLEOTIDE SEQUENCE [LARGE SCALE GENOMIC DNA]</scope>
    <source>
        <strain evidence="2 3">SVXNc</strain>
    </source>
</reference>
<dbReference type="InterPro" id="IPR019151">
    <property type="entry name" value="Proteasome_assmbl_chaperone_2"/>
</dbReference>
<dbReference type="Proteomes" id="UP001218034">
    <property type="component" value="Chromosome"/>
</dbReference>
<protein>
    <submittedName>
        <fullName evidence="2">Proteasome activator, proteasome assembly chaperone</fullName>
    </submittedName>
</protein>
<evidence type="ECO:0000313" key="2">
    <source>
        <dbReference type="EMBL" id="WEL19323.1"/>
    </source>
</evidence>
<dbReference type="Gene3D" id="3.40.50.10900">
    <property type="entry name" value="PAC-like subunit"/>
    <property type="match status" value="1"/>
</dbReference>
<evidence type="ECO:0000256" key="1">
    <source>
        <dbReference type="SAM" id="MobiDB-lite"/>
    </source>
</evidence>
<proteinExistence type="predicted"/>
<accession>A0ABY8CDM3</accession>
<dbReference type="InterPro" id="IPR004426">
    <property type="entry name" value="MJ1210-like"/>
</dbReference>